<sequence>MGLARSVLDIDTSISYAGITAGNCGTPKPAGLLPIRTADLSSYRGHVAALLQLGDNTITQEAYRPWLVYPTEFWKIDPRYARCTSGAFGIFDPPTALPVAHQEVKPTMSTAFTSVGETAAPGTKLSVLSPQTSPPSLRTQASSRDGAGQQTAPSDPKSTVAVPVPSQPADPSDPEDPSTATENADPTSAPFEADSGRLDHQPIQRGLHHQPARASTRPAAMAITPTQSILRRLQPRTSQQCTLDRYTTSSHGITAGAISVGTHVVSVGEKTTIGGTFVSLGSETLVVSGPAPTSFGDPADPADPATTNALSILSAAQTHSRPFARVTVGKETFTAYSGGLVIGAGTTYEPGHSRITVGTHTLTVGSEGVGVGSSTITFADPADPTAKPTAKPTAPEGSTIEVTYAHGTLTATYTGSIDPSGHTVLQSASAAFTYKGQTMVSGGTTYSTVTSLTTGKTRMNGARNSTANLSSITDLPSIVYGPQSSSSVDLPVIITSAARSSSSGALATTTTSGADSSHGMSRLAVSMVVAFLAMLVS</sequence>
<protein>
    <submittedName>
        <fullName evidence="2">Uncharacterized protein</fullName>
    </submittedName>
</protein>
<feature type="compositionally biased region" description="Polar residues" evidence="1">
    <location>
        <begin position="126"/>
        <end position="157"/>
    </location>
</feature>
<comment type="caution">
    <text evidence="2">The sequence shown here is derived from an EMBL/GenBank/DDBJ whole genome shotgun (WGS) entry which is preliminary data.</text>
</comment>
<dbReference type="Proteomes" id="UP001271007">
    <property type="component" value="Unassembled WGS sequence"/>
</dbReference>
<proteinExistence type="predicted"/>
<gene>
    <name evidence="2" type="ORF">LTR09_008361</name>
</gene>
<organism evidence="2 3">
    <name type="scientific">Extremus antarcticus</name>
    <dbReference type="NCBI Taxonomy" id="702011"/>
    <lineage>
        <taxon>Eukaryota</taxon>
        <taxon>Fungi</taxon>
        <taxon>Dikarya</taxon>
        <taxon>Ascomycota</taxon>
        <taxon>Pezizomycotina</taxon>
        <taxon>Dothideomycetes</taxon>
        <taxon>Dothideomycetidae</taxon>
        <taxon>Mycosphaerellales</taxon>
        <taxon>Extremaceae</taxon>
        <taxon>Extremus</taxon>
    </lineage>
</organism>
<name>A0AAJ0DAS2_9PEZI</name>
<keyword evidence="3" id="KW-1185">Reference proteome</keyword>
<evidence type="ECO:0000313" key="3">
    <source>
        <dbReference type="Proteomes" id="UP001271007"/>
    </source>
</evidence>
<evidence type="ECO:0000313" key="2">
    <source>
        <dbReference type="EMBL" id="KAK3050450.1"/>
    </source>
</evidence>
<dbReference type="AlphaFoldDB" id="A0AAJ0DAS2"/>
<dbReference type="EMBL" id="JAWDJX010000032">
    <property type="protein sequence ID" value="KAK3050450.1"/>
    <property type="molecule type" value="Genomic_DNA"/>
</dbReference>
<accession>A0AAJ0DAS2</accession>
<reference evidence="2" key="1">
    <citation type="submission" date="2023-04" db="EMBL/GenBank/DDBJ databases">
        <title>Black Yeasts Isolated from many extreme environments.</title>
        <authorList>
            <person name="Coleine C."/>
            <person name="Stajich J.E."/>
            <person name="Selbmann L."/>
        </authorList>
    </citation>
    <scope>NUCLEOTIDE SEQUENCE</scope>
    <source>
        <strain evidence="2">CCFEE 5312</strain>
    </source>
</reference>
<feature type="region of interest" description="Disordered" evidence="1">
    <location>
        <begin position="124"/>
        <end position="197"/>
    </location>
</feature>
<evidence type="ECO:0000256" key="1">
    <source>
        <dbReference type="SAM" id="MobiDB-lite"/>
    </source>
</evidence>